<name>A0A832SM95_PYRHR</name>
<organism evidence="4 5">
    <name type="scientific">Pyrococcus horikoshii</name>
    <dbReference type="NCBI Taxonomy" id="53953"/>
    <lineage>
        <taxon>Archaea</taxon>
        <taxon>Methanobacteriati</taxon>
        <taxon>Methanobacteriota</taxon>
        <taxon>Thermococci</taxon>
        <taxon>Thermococcales</taxon>
        <taxon>Thermococcaceae</taxon>
        <taxon>Pyrococcus</taxon>
    </lineage>
</organism>
<accession>A0A832SM95</accession>
<dbReference type="InterPro" id="IPR054834">
    <property type="entry name" value="SAMP1_3"/>
</dbReference>
<dbReference type="AlphaFoldDB" id="A0A832SM95"/>
<keyword evidence="3" id="KW-0501">Molybdenum cofactor biosynthesis</keyword>
<dbReference type="InterPro" id="IPR016155">
    <property type="entry name" value="Mopterin_synth/thiamin_S_b"/>
</dbReference>
<dbReference type="GeneID" id="1442915"/>
<evidence type="ECO:0000256" key="1">
    <source>
        <dbReference type="ARBA" id="ARBA00005046"/>
    </source>
</evidence>
<evidence type="ECO:0000313" key="5">
    <source>
        <dbReference type="Proteomes" id="UP000617544"/>
    </source>
</evidence>
<dbReference type="CDD" id="cd00754">
    <property type="entry name" value="Ubl_MoaD"/>
    <property type="match status" value="1"/>
</dbReference>
<gene>
    <name evidence="4" type="primary">moaD</name>
    <name evidence="4" type="ORF">HA331_03685</name>
</gene>
<dbReference type="InterPro" id="IPR010038">
    <property type="entry name" value="MoaD_arc-typ"/>
</dbReference>
<dbReference type="InterPro" id="IPR003749">
    <property type="entry name" value="ThiS/MoaD-like"/>
</dbReference>
<dbReference type="Proteomes" id="UP000617544">
    <property type="component" value="Unassembled WGS sequence"/>
</dbReference>
<dbReference type="PANTHER" id="PTHR33359:SF1">
    <property type="entry name" value="MOLYBDOPTERIN SYNTHASE SULFUR CARRIER SUBUNIT"/>
    <property type="match status" value="1"/>
</dbReference>
<dbReference type="EMBL" id="DUJN01000004">
    <property type="protein sequence ID" value="HII60852.1"/>
    <property type="molecule type" value="Genomic_DNA"/>
</dbReference>
<dbReference type="Gene3D" id="3.10.20.30">
    <property type="match status" value="1"/>
</dbReference>
<reference evidence="4" key="1">
    <citation type="journal article" date="2020" name="bioRxiv">
        <title>A rank-normalized archaeal taxonomy based on genome phylogeny resolves widespread incomplete and uneven classifications.</title>
        <authorList>
            <person name="Rinke C."/>
            <person name="Chuvochina M."/>
            <person name="Mussig A.J."/>
            <person name="Chaumeil P.-A."/>
            <person name="Waite D.W."/>
            <person name="Whitman W.B."/>
            <person name="Parks D.H."/>
            <person name="Hugenholtz P."/>
        </authorList>
    </citation>
    <scope>NUCLEOTIDE SEQUENCE</scope>
    <source>
        <strain evidence="4">UBA8834</strain>
    </source>
</reference>
<comment type="pathway">
    <text evidence="1">Cofactor biosynthesis; molybdopterin biosynthesis.</text>
</comment>
<dbReference type="RefSeq" id="WP_010884681.1">
    <property type="nucleotide sequence ID" value="NZ_DUJN01000004.1"/>
</dbReference>
<sequence>MRVKVRYFARFRDLAGTGEEEIELQDGATVRDLIEEIKKRHERFRREVFGEEYDEDADVNIAVNGRYVKWDEKLREGDIVGVFPPVSGG</sequence>
<evidence type="ECO:0000256" key="2">
    <source>
        <dbReference type="ARBA" id="ARBA00022741"/>
    </source>
</evidence>
<dbReference type="InterPro" id="IPR012675">
    <property type="entry name" value="Beta-grasp_dom_sf"/>
</dbReference>
<dbReference type="FunFam" id="3.10.20.30:FF:000010">
    <property type="entry name" value="Molybdopterin synthase sulfur carrier subunit"/>
    <property type="match status" value="1"/>
</dbReference>
<dbReference type="GO" id="GO:1990133">
    <property type="term" value="C:molybdopterin adenylyltransferase complex"/>
    <property type="evidence" value="ECO:0007669"/>
    <property type="project" value="TreeGrafter"/>
</dbReference>
<dbReference type="Pfam" id="PF02597">
    <property type="entry name" value="ThiS"/>
    <property type="match status" value="1"/>
</dbReference>
<dbReference type="GO" id="GO:0006777">
    <property type="term" value="P:Mo-molybdopterin cofactor biosynthetic process"/>
    <property type="evidence" value="ECO:0007669"/>
    <property type="project" value="UniProtKB-KW"/>
</dbReference>
<dbReference type="UniPathway" id="UPA00344"/>
<proteinExistence type="predicted"/>
<comment type="caution">
    <text evidence="4">The sequence shown here is derived from an EMBL/GenBank/DDBJ whole genome shotgun (WGS) entry which is preliminary data.</text>
</comment>
<dbReference type="PANTHER" id="PTHR33359">
    <property type="entry name" value="MOLYBDOPTERIN SYNTHASE SULFUR CARRIER SUBUNIT"/>
    <property type="match status" value="1"/>
</dbReference>
<dbReference type="SUPFAM" id="SSF54285">
    <property type="entry name" value="MoaD/ThiS"/>
    <property type="match status" value="1"/>
</dbReference>
<dbReference type="NCBIfam" id="TIGR01682">
    <property type="entry name" value="moaD"/>
    <property type="match status" value="1"/>
</dbReference>
<evidence type="ECO:0000256" key="3">
    <source>
        <dbReference type="ARBA" id="ARBA00023150"/>
    </source>
</evidence>
<dbReference type="InterPro" id="IPR044672">
    <property type="entry name" value="MOCS2A"/>
</dbReference>
<evidence type="ECO:0000313" key="4">
    <source>
        <dbReference type="EMBL" id="HII60852.1"/>
    </source>
</evidence>
<protein>
    <submittedName>
        <fullName evidence="4">Molybdopterin converting factor subunit 1</fullName>
    </submittedName>
</protein>
<dbReference type="NCBIfam" id="NF041918">
    <property type="entry name" value="SAMP1"/>
    <property type="match status" value="1"/>
</dbReference>
<dbReference type="GO" id="GO:0000166">
    <property type="term" value="F:nucleotide binding"/>
    <property type="evidence" value="ECO:0007669"/>
    <property type="project" value="UniProtKB-KW"/>
</dbReference>
<dbReference type="NCBIfam" id="TIGR01687">
    <property type="entry name" value="moaD_arch"/>
    <property type="match status" value="1"/>
</dbReference>
<keyword evidence="2" id="KW-0547">Nucleotide-binding</keyword>